<evidence type="ECO:0000313" key="2">
    <source>
        <dbReference type="Proteomes" id="UP000237274"/>
    </source>
</evidence>
<dbReference type="AlphaFoldDB" id="A0ABD6VLS7"/>
<sequence>MVDLNEEIKKIKAASFFSQMGVNNLHEGDVILIENVRKVFIEPSDTDFKGFYKKTEWLPSSPTQDDPFYKKQVNPKDLVELRKEINKYVMTATRELNKANFSSSPHDFSVTARNAICFAFRQLITERYFSLGNRWERITDIYYSGHWPVGFTKEKYIVI</sequence>
<gene>
    <name evidence="1" type="ORF">BV926_16775</name>
</gene>
<accession>A0ABD6VLS7</accession>
<name>A0ABD6VLS7_9GAMM</name>
<proteinExistence type="predicted"/>
<protein>
    <submittedName>
        <fullName evidence="1">Uncharacterized protein</fullName>
    </submittedName>
</protein>
<dbReference type="Proteomes" id="UP000237274">
    <property type="component" value="Unassembled WGS sequence"/>
</dbReference>
<dbReference type="EMBL" id="MTAO01000012">
    <property type="protein sequence ID" value="POE25435.1"/>
    <property type="molecule type" value="Genomic_DNA"/>
</dbReference>
<dbReference type="RefSeq" id="WP_103161185.1">
    <property type="nucleotide sequence ID" value="NZ_MTAH01000037.1"/>
</dbReference>
<organism evidence="1 2">
    <name type="scientific">Pectobacterium odoriferum</name>
    <dbReference type="NCBI Taxonomy" id="78398"/>
    <lineage>
        <taxon>Bacteria</taxon>
        <taxon>Pseudomonadati</taxon>
        <taxon>Pseudomonadota</taxon>
        <taxon>Gammaproteobacteria</taxon>
        <taxon>Enterobacterales</taxon>
        <taxon>Pectobacteriaceae</taxon>
        <taxon>Pectobacterium</taxon>
    </lineage>
</organism>
<comment type="caution">
    <text evidence="1">The sequence shown here is derived from an EMBL/GenBank/DDBJ whole genome shotgun (WGS) entry which is preliminary data.</text>
</comment>
<reference evidence="1 2" key="1">
    <citation type="submission" date="2017-01" db="EMBL/GenBank/DDBJ databases">
        <title>Comparative Genomics of 38 Pectobacterium strains comprising three species revealed the characteristics of Pectobacterium carotovorum.</title>
        <authorList>
            <person name="Xie H."/>
            <person name="Ma Y."/>
            <person name="Li X."/>
        </authorList>
    </citation>
    <scope>NUCLEOTIDE SEQUENCE [LARGE SCALE GENOMIC DNA]</scope>
    <source>
        <strain evidence="1 2">Q142</strain>
    </source>
</reference>
<evidence type="ECO:0000313" key="1">
    <source>
        <dbReference type="EMBL" id="POE25435.1"/>
    </source>
</evidence>